<evidence type="ECO:0000313" key="1">
    <source>
        <dbReference type="EMBL" id="CAA6827556.1"/>
    </source>
</evidence>
<dbReference type="EMBL" id="CACVAT010000440">
    <property type="protein sequence ID" value="CAA6827556.1"/>
    <property type="molecule type" value="Genomic_DNA"/>
</dbReference>
<keyword evidence="1" id="KW-0808">Transferase</keyword>
<reference evidence="1" key="1">
    <citation type="submission" date="2020-01" db="EMBL/GenBank/DDBJ databases">
        <authorList>
            <person name="Meier V. D."/>
            <person name="Meier V D."/>
        </authorList>
    </citation>
    <scope>NUCLEOTIDE SEQUENCE</scope>
    <source>
        <strain evidence="1">HLG_WM_MAG_09</strain>
    </source>
</reference>
<dbReference type="GO" id="GO:0016740">
    <property type="term" value="F:transferase activity"/>
    <property type="evidence" value="ECO:0007669"/>
    <property type="project" value="UniProtKB-KW"/>
</dbReference>
<dbReference type="InterPro" id="IPR003673">
    <property type="entry name" value="CoA-Trfase_fam_III"/>
</dbReference>
<dbReference type="PANTHER" id="PTHR48229">
    <property type="entry name" value="CAIB/BAIF FAMILY ENZYME (AFU_ORTHOLOGUE AFUA_1G05360)-RELATED"/>
    <property type="match status" value="1"/>
</dbReference>
<dbReference type="InterPro" id="IPR052985">
    <property type="entry name" value="CoA-trans_III_biosynth/detox"/>
</dbReference>
<dbReference type="SUPFAM" id="SSF89796">
    <property type="entry name" value="CoA-transferase family III (CaiB/BaiF)"/>
    <property type="match status" value="2"/>
</dbReference>
<dbReference type="PANTHER" id="PTHR48229:SF1">
    <property type="entry name" value="ALPHA METHYLACYL-COA RACEMASE-RELATED"/>
    <property type="match status" value="1"/>
</dbReference>
<name>A0A6S6U3P6_9GAMM</name>
<dbReference type="Pfam" id="PF02515">
    <property type="entry name" value="CoA_transf_3"/>
    <property type="match status" value="1"/>
</dbReference>
<dbReference type="InterPro" id="IPR023606">
    <property type="entry name" value="CoA-Trfase_III_dom_1_sf"/>
</dbReference>
<dbReference type="Gene3D" id="3.40.50.10540">
    <property type="entry name" value="Crotonobetainyl-coa:carnitine coa-transferase, domain 1"/>
    <property type="match status" value="1"/>
</dbReference>
<protein>
    <submittedName>
        <fullName evidence="1">CoA transferase, CAIB/BAIF family</fullName>
    </submittedName>
</protein>
<proteinExistence type="predicted"/>
<accession>A0A6S6U3P6</accession>
<gene>
    <name evidence="1" type="ORF">HELGO_WM19352</name>
</gene>
<sequence>MHYVQEISQAFSHPEPALQITGNGDLPSPFRVTDLAAESMGYAGVMLQRYACQGSSVAEKPILVDRRLASFWFGMSIRPIGWELPSVWDAIAGNYQAANGWIRLHTNAPHHKKAALTVLGCEADRDVVAREVSQWQADELEQAVVDQGGCAAAMRSLADWAQHSQGKAVQAEPLIHLKTLNQHDAVKNNIDPARPLKGIRVLDLTRVLAGPIASRFLAAYGADVLRIDPLDWDEGAAIPEVTLGKRCARMDLRQADQLAHFKRLLAECDVLLHGYRPRALDSLGLTEAVRQAINPGAIDVSLNAYGWSGPWSGRRGFDSVVQMSNGLAHQGMMSSGSDKPVGLPVQALDHATGYLLAASVIHGLIQRRNHGEIIQAKLSLARTGESLASRGHHNRADALLPEQEVDLTPQIEKSYWGDARRVKFPLTIEGCTAHWDYPASALGSSPAVWLGDE</sequence>
<dbReference type="AlphaFoldDB" id="A0A6S6U3P6"/>
<organism evidence="1">
    <name type="scientific">uncultured Thiotrichaceae bacterium</name>
    <dbReference type="NCBI Taxonomy" id="298394"/>
    <lineage>
        <taxon>Bacteria</taxon>
        <taxon>Pseudomonadati</taxon>
        <taxon>Pseudomonadota</taxon>
        <taxon>Gammaproteobacteria</taxon>
        <taxon>Thiotrichales</taxon>
        <taxon>Thiotrichaceae</taxon>
        <taxon>environmental samples</taxon>
    </lineage>
</organism>